<proteinExistence type="predicted"/>
<dbReference type="Proteomes" id="UP000287547">
    <property type="component" value="Unassembled WGS sequence"/>
</dbReference>
<gene>
    <name evidence="1" type="ORF">DMH04_14525</name>
</gene>
<dbReference type="AlphaFoldDB" id="A0A428ZEH0"/>
<evidence type="ECO:0000313" key="2">
    <source>
        <dbReference type="Proteomes" id="UP000287547"/>
    </source>
</evidence>
<name>A0A428ZEH0_KIBAR</name>
<protein>
    <submittedName>
        <fullName evidence="1">Uncharacterized protein</fullName>
    </submittedName>
</protein>
<evidence type="ECO:0000313" key="1">
    <source>
        <dbReference type="EMBL" id="RSM86368.1"/>
    </source>
</evidence>
<accession>A0A428ZEH0</accession>
<organism evidence="1 2">
    <name type="scientific">Kibdelosporangium aridum</name>
    <dbReference type="NCBI Taxonomy" id="2030"/>
    <lineage>
        <taxon>Bacteria</taxon>
        <taxon>Bacillati</taxon>
        <taxon>Actinomycetota</taxon>
        <taxon>Actinomycetes</taxon>
        <taxon>Pseudonocardiales</taxon>
        <taxon>Pseudonocardiaceae</taxon>
        <taxon>Kibdelosporangium</taxon>
    </lineage>
</organism>
<dbReference type="EMBL" id="QHKI01000009">
    <property type="protein sequence ID" value="RSM86368.1"/>
    <property type="molecule type" value="Genomic_DNA"/>
</dbReference>
<comment type="caution">
    <text evidence="1">The sequence shown here is derived from an EMBL/GenBank/DDBJ whole genome shotgun (WGS) entry which is preliminary data.</text>
</comment>
<reference evidence="1 2" key="1">
    <citation type="submission" date="2018-05" db="EMBL/GenBank/DDBJ databases">
        <title>Evolution of GPA BGCs.</title>
        <authorList>
            <person name="Waglechner N."/>
            <person name="Wright G.D."/>
        </authorList>
    </citation>
    <scope>NUCLEOTIDE SEQUENCE [LARGE SCALE GENOMIC DNA]</scope>
    <source>
        <strain evidence="1 2">A82846</strain>
    </source>
</reference>
<sequence>MAGREHDPGDIELNAEFAVEPDGGHLSLVLESGGGGTSRGPSRNHQYVPVLTLLLRRLRDQRALLVTALLASALRLPKTSSVLIRCCKR</sequence>